<dbReference type="Gene3D" id="1.10.3130.20">
    <property type="entry name" value="Phycobilisome linker domain"/>
    <property type="match status" value="1"/>
</dbReference>
<evidence type="ECO:0000259" key="1">
    <source>
        <dbReference type="Pfam" id="PF00188"/>
    </source>
</evidence>
<dbReference type="Pfam" id="PF13946">
    <property type="entry name" value="DUF4214"/>
    <property type="match status" value="1"/>
</dbReference>
<gene>
    <name evidence="3" type="ORF">HD842_000165</name>
</gene>
<dbReference type="AlphaFoldDB" id="A0A7W9U7H7"/>
<dbReference type="CDD" id="cd05379">
    <property type="entry name" value="CAP_bacterial"/>
    <property type="match status" value="1"/>
</dbReference>
<dbReference type="Proteomes" id="UP000540787">
    <property type="component" value="Unassembled WGS sequence"/>
</dbReference>
<comment type="caution">
    <text evidence="3">The sequence shown here is derived from an EMBL/GenBank/DDBJ whole genome shotgun (WGS) entry which is preliminary data.</text>
</comment>
<feature type="domain" description="SCP" evidence="1">
    <location>
        <begin position="94"/>
        <end position="204"/>
    </location>
</feature>
<sequence>MVSPRTAIQLGTPVTNEAARAAQGFAPGVDYQRKESALVVDGTPLTIDTSDREAVRLFYNRIHREPTPPIGWTGNHAAGAPGTTTPAFRAAVIQRVNWYRAMAGLPAAVRLSEQNSAKAQHAALIMSAAGQLSHTPPPTWKFYTQEGADAAIASNLALGTMGPAAIDGYIQDPGTDNGPVGHRRWIFHPNTRTMGTGDVPAGAIDGKTVWGANALWVTDTDYFGARSAVRDDFVAWPAKGYVPYATVYERWSLSYPDADFTQAMVNVTRDGAPVRVTLEPVKNGYGENTLVWKMADIDPAGHHAQPATDVRYRVSITNVMTAKGVRSFDYDVTVIDPAVASINRLQPVLTAPADTRPDTPYQVRIGALPGATGYSVTAMLRAATGTTRAPLDTANWMSANAGHHDIIAAGALRFHVGENDWGLQSATLGKPLFVASDSARVLVSRTMQLASSGQRFRVQVSGDDGASWKDAYSEAGTGSMAPLTGTLPVALSAYRGQIIRLRLVMDATGPAYLGPDTGWRVSAVTVEGLDALTPSDAGNYRSADGAFTLSHARPGAYLLIPRVELAHLYDSDPGAPAFVTVRGAVLNGPRSAYTLTRSDNVLTIVDNTGRDGTQTVRDSYRLEFADVTLAFDIEGSAGKTYRLYRAAFNRQPDDRGLGFWIRAMDGGSSLDDMGREFARSGEFAALYGAAPTPTQLITAMYRNVLHRAPDEVGAAYWLQQLNNGLPIERLLIEFSESPENKAQVAGETAQGMQFTRP</sequence>
<keyword evidence="4" id="KW-1185">Reference proteome</keyword>
<name>A0A7W9U7H7_9BURK</name>
<evidence type="ECO:0000313" key="4">
    <source>
        <dbReference type="Proteomes" id="UP000540787"/>
    </source>
</evidence>
<proteinExistence type="predicted"/>
<dbReference type="Pfam" id="PF00188">
    <property type="entry name" value="CAP"/>
    <property type="match status" value="1"/>
</dbReference>
<dbReference type="InterPro" id="IPR038255">
    <property type="entry name" value="PBS_linker_sf"/>
</dbReference>
<protein>
    <submittedName>
        <fullName evidence="3">Uncharacterized protein YkwD</fullName>
    </submittedName>
</protein>
<feature type="domain" description="DUF4214" evidence="2">
    <location>
        <begin position="676"/>
        <end position="743"/>
    </location>
</feature>
<dbReference type="RefSeq" id="WP_183549693.1">
    <property type="nucleotide sequence ID" value="NZ_JACHBX010000001.1"/>
</dbReference>
<accession>A0A7W9U7H7</accession>
<evidence type="ECO:0000259" key="2">
    <source>
        <dbReference type="Pfam" id="PF13946"/>
    </source>
</evidence>
<organism evidence="3 4">
    <name type="scientific">Massilia aurea</name>
    <dbReference type="NCBI Taxonomy" id="373040"/>
    <lineage>
        <taxon>Bacteria</taxon>
        <taxon>Pseudomonadati</taxon>
        <taxon>Pseudomonadota</taxon>
        <taxon>Betaproteobacteria</taxon>
        <taxon>Burkholderiales</taxon>
        <taxon>Oxalobacteraceae</taxon>
        <taxon>Telluria group</taxon>
        <taxon>Massilia</taxon>
    </lineage>
</organism>
<reference evidence="3 4" key="1">
    <citation type="submission" date="2020-08" db="EMBL/GenBank/DDBJ databases">
        <title>The Agave Microbiome: Exploring the role of microbial communities in plant adaptations to desert environments.</title>
        <authorList>
            <person name="Partida-Martinez L.P."/>
        </authorList>
    </citation>
    <scope>NUCLEOTIDE SEQUENCE [LARGE SCALE GENOMIC DNA]</scope>
    <source>
        <strain evidence="3 4">AT3.2</strain>
    </source>
</reference>
<dbReference type="InterPro" id="IPR025282">
    <property type="entry name" value="DUF4214"/>
</dbReference>
<dbReference type="InterPro" id="IPR014044">
    <property type="entry name" value="CAP_dom"/>
</dbReference>
<evidence type="ECO:0000313" key="3">
    <source>
        <dbReference type="EMBL" id="MBB6132054.1"/>
    </source>
</evidence>
<dbReference type="EMBL" id="JACHBX010000001">
    <property type="protein sequence ID" value="MBB6132054.1"/>
    <property type="molecule type" value="Genomic_DNA"/>
</dbReference>
<dbReference type="SUPFAM" id="SSF55797">
    <property type="entry name" value="PR-1-like"/>
    <property type="match status" value="1"/>
</dbReference>
<dbReference type="Gene3D" id="3.40.33.10">
    <property type="entry name" value="CAP"/>
    <property type="match status" value="1"/>
</dbReference>
<dbReference type="InterPro" id="IPR035940">
    <property type="entry name" value="CAP_sf"/>
</dbReference>